<dbReference type="InterPro" id="IPR036397">
    <property type="entry name" value="RNaseH_sf"/>
</dbReference>
<dbReference type="RefSeq" id="XP_008086375.1">
    <property type="nucleotide sequence ID" value="XM_008088184.1"/>
</dbReference>
<feature type="region of interest" description="Disordered" evidence="1">
    <location>
        <begin position="1"/>
        <end position="21"/>
    </location>
</feature>
<name>S3CN88_GLAL2</name>
<protein>
    <submittedName>
        <fullName evidence="2">Uncharacterized protein</fullName>
    </submittedName>
</protein>
<evidence type="ECO:0000256" key="1">
    <source>
        <dbReference type="SAM" id="MobiDB-lite"/>
    </source>
</evidence>
<dbReference type="GeneID" id="19462155"/>
<keyword evidence="3" id="KW-1185">Reference proteome</keyword>
<evidence type="ECO:0000313" key="3">
    <source>
        <dbReference type="Proteomes" id="UP000016922"/>
    </source>
</evidence>
<dbReference type="Gene3D" id="3.30.420.10">
    <property type="entry name" value="Ribonuclease H-like superfamily/Ribonuclease H"/>
    <property type="match status" value="1"/>
</dbReference>
<dbReference type="Proteomes" id="UP000016922">
    <property type="component" value="Unassembled WGS sequence"/>
</dbReference>
<organism evidence="2 3">
    <name type="scientific">Glarea lozoyensis (strain ATCC 20868 / MF5171)</name>
    <dbReference type="NCBI Taxonomy" id="1116229"/>
    <lineage>
        <taxon>Eukaryota</taxon>
        <taxon>Fungi</taxon>
        <taxon>Dikarya</taxon>
        <taxon>Ascomycota</taxon>
        <taxon>Pezizomycotina</taxon>
        <taxon>Leotiomycetes</taxon>
        <taxon>Helotiales</taxon>
        <taxon>Helotiaceae</taxon>
        <taxon>Glarea</taxon>
    </lineage>
</organism>
<reference evidence="2 3" key="1">
    <citation type="journal article" date="2013" name="BMC Genomics">
        <title>Genomics-driven discovery of the pneumocandin biosynthetic gene cluster in the fungus Glarea lozoyensis.</title>
        <authorList>
            <person name="Chen L."/>
            <person name="Yue Q."/>
            <person name="Zhang X."/>
            <person name="Xiang M."/>
            <person name="Wang C."/>
            <person name="Li S."/>
            <person name="Che Y."/>
            <person name="Ortiz-Lopez F.J."/>
            <person name="Bills G.F."/>
            <person name="Liu X."/>
            <person name="An Z."/>
        </authorList>
    </citation>
    <scope>NUCLEOTIDE SEQUENCE [LARGE SCALE GENOMIC DNA]</scope>
    <source>
        <strain evidence="3">ATCC 20868 / MF5171</strain>
    </source>
</reference>
<dbReference type="HOGENOM" id="CLU_787667_0_0_1"/>
<sequence>MDFCEPSLPDRDSGHPDAPISWDDELQPNSHLFSQEENGLTIKDDCLASVRRLSSDNDSVVIFVSGVTRNDSGGFVRSGSGVFFSPTSCFNIAERVPQGYSSTREVAELYAVLLSLSQLEENYLQVKEIDDPDGISSLSTTSTSRRRQRYKGDARAQRLWRATASVTDQSQNIEKLEGTIPFSKVVIATENEQVIHALCFDACETSTQDAGPVASVIDVALTDNLSVTKGKETKNRTADIVRPIEHMSPKSKTHSQRDANQKSLLCSADQSEKDELVTDVRQAIARVEQFGASVQLWLVDLDSVADASRLAREGTFKLSRIASLYQSIFHEELYDSLLAGQIIPRSISGSPR</sequence>
<accession>S3CN88</accession>
<dbReference type="KEGG" id="glz:GLAREA_03099"/>
<dbReference type="AlphaFoldDB" id="S3CN88"/>
<gene>
    <name evidence="2" type="ORF">GLAREA_03099</name>
</gene>
<dbReference type="GO" id="GO:0003676">
    <property type="term" value="F:nucleic acid binding"/>
    <property type="evidence" value="ECO:0007669"/>
    <property type="project" value="InterPro"/>
</dbReference>
<dbReference type="EMBL" id="KE145370">
    <property type="protein sequence ID" value="EPE27185.1"/>
    <property type="molecule type" value="Genomic_DNA"/>
</dbReference>
<dbReference type="OrthoDB" id="407198at2759"/>
<proteinExistence type="predicted"/>
<evidence type="ECO:0000313" key="2">
    <source>
        <dbReference type="EMBL" id="EPE27185.1"/>
    </source>
</evidence>